<dbReference type="FunFam" id="3.90.79.10:FF:000033">
    <property type="entry name" value="nucleoside diphosphate-linked moiety X motif 17 isoform X1"/>
    <property type="match status" value="1"/>
</dbReference>
<comment type="cofactor">
    <cofactor evidence="1">
        <name>Mn(2+)</name>
        <dbReference type="ChEBI" id="CHEBI:29035"/>
    </cofactor>
</comment>
<dbReference type="GO" id="GO:0035529">
    <property type="term" value="F:NADH pyrophosphatase activity"/>
    <property type="evidence" value="ECO:0007669"/>
    <property type="project" value="TreeGrafter"/>
</dbReference>
<evidence type="ECO:0000256" key="11">
    <source>
        <dbReference type="ARBA" id="ARBA00093621"/>
    </source>
</evidence>
<dbReference type="GO" id="GO:0006742">
    <property type="term" value="P:NADP+ catabolic process"/>
    <property type="evidence" value="ECO:0007669"/>
    <property type="project" value="TreeGrafter"/>
</dbReference>
<dbReference type="EC" id="3.6.1.62" evidence="8"/>
<organism evidence="14 15">
    <name type="scientific">Synaphobranchus kaupii</name>
    <name type="common">Kaup's arrowtooth eel</name>
    <dbReference type="NCBI Taxonomy" id="118154"/>
    <lineage>
        <taxon>Eukaryota</taxon>
        <taxon>Metazoa</taxon>
        <taxon>Chordata</taxon>
        <taxon>Craniata</taxon>
        <taxon>Vertebrata</taxon>
        <taxon>Euteleostomi</taxon>
        <taxon>Actinopterygii</taxon>
        <taxon>Neopterygii</taxon>
        <taxon>Teleostei</taxon>
        <taxon>Anguilliformes</taxon>
        <taxon>Synaphobranchidae</taxon>
        <taxon>Synaphobranchus</taxon>
    </lineage>
</organism>
<evidence type="ECO:0000259" key="13">
    <source>
        <dbReference type="PROSITE" id="PS51462"/>
    </source>
</evidence>
<evidence type="ECO:0000256" key="1">
    <source>
        <dbReference type="ARBA" id="ARBA00001936"/>
    </source>
</evidence>
<dbReference type="CDD" id="cd04694">
    <property type="entry name" value="NUDIX_Nudt17"/>
    <property type="match status" value="1"/>
</dbReference>
<dbReference type="SUPFAM" id="SSF55811">
    <property type="entry name" value="Nudix"/>
    <property type="match status" value="1"/>
</dbReference>
<name>A0A9Q1ITZ4_SYNKA</name>
<evidence type="ECO:0000256" key="4">
    <source>
        <dbReference type="ARBA" id="ARBA00022723"/>
    </source>
</evidence>
<comment type="similarity">
    <text evidence="3">Belongs to the Nudix hydrolase family.</text>
</comment>
<evidence type="ECO:0000256" key="9">
    <source>
        <dbReference type="ARBA" id="ARBA00093205"/>
    </source>
</evidence>
<reference evidence="14" key="1">
    <citation type="journal article" date="2023" name="Science">
        <title>Genome structures resolve the early diversification of teleost fishes.</title>
        <authorList>
            <person name="Parey E."/>
            <person name="Louis A."/>
            <person name="Montfort J."/>
            <person name="Bouchez O."/>
            <person name="Roques C."/>
            <person name="Iampietro C."/>
            <person name="Lluch J."/>
            <person name="Castinel A."/>
            <person name="Donnadieu C."/>
            <person name="Desvignes T."/>
            <person name="Floi Bucao C."/>
            <person name="Jouanno E."/>
            <person name="Wen M."/>
            <person name="Mejri S."/>
            <person name="Dirks R."/>
            <person name="Jansen H."/>
            <person name="Henkel C."/>
            <person name="Chen W.J."/>
            <person name="Zahm M."/>
            <person name="Cabau C."/>
            <person name="Klopp C."/>
            <person name="Thompson A.W."/>
            <person name="Robinson-Rechavi M."/>
            <person name="Braasch I."/>
            <person name="Lecointre G."/>
            <person name="Bobe J."/>
            <person name="Postlethwait J.H."/>
            <person name="Berthelot C."/>
            <person name="Roest Crollius H."/>
            <person name="Guiguen Y."/>
        </authorList>
    </citation>
    <scope>NUCLEOTIDE SEQUENCE</scope>
    <source>
        <strain evidence="14">WJC10195</strain>
    </source>
</reference>
<dbReference type="Proteomes" id="UP001152622">
    <property type="component" value="Chromosome 7"/>
</dbReference>
<evidence type="ECO:0000313" key="15">
    <source>
        <dbReference type="Proteomes" id="UP001152622"/>
    </source>
</evidence>
<evidence type="ECO:0000256" key="3">
    <source>
        <dbReference type="ARBA" id="ARBA00005582"/>
    </source>
</evidence>
<dbReference type="Gene3D" id="3.90.79.10">
    <property type="entry name" value="Nucleoside Triphosphate Pyrophosphohydrolase"/>
    <property type="match status" value="1"/>
</dbReference>
<dbReference type="GO" id="GO:0005829">
    <property type="term" value="C:cytosol"/>
    <property type="evidence" value="ECO:0007669"/>
    <property type="project" value="TreeGrafter"/>
</dbReference>
<evidence type="ECO:0000256" key="8">
    <source>
        <dbReference type="ARBA" id="ARBA00026102"/>
    </source>
</evidence>
<proteinExistence type="inferred from homology"/>
<keyword evidence="5" id="KW-0378">Hydrolase</keyword>
<dbReference type="GO" id="GO:0046872">
    <property type="term" value="F:metal ion binding"/>
    <property type="evidence" value="ECO:0007669"/>
    <property type="project" value="UniProtKB-KW"/>
</dbReference>
<dbReference type="PANTHER" id="PTHR42904:SF1">
    <property type="entry name" value="NUCLEOSIDE DIPHOSPHATE-LINKED MOIETY X MOTIF 17"/>
    <property type="match status" value="1"/>
</dbReference>
<keyword evidence="4" id="KW-0479">Metal-binding</keyword>
<keyword evidence="6" id="KW-0460">Magnesium</keyword>
<comment type="catalytic activity">
    <reaction evidence="9">
        <text>a 5'-end (N(7)-methyl 5'-triphosphoguanosine)-ribonucleoside in mRNA + H2O = N(7)-methyl-GDP + a 5'-end phospho-ribonucleoside in mRNA + 2 H(+)</text>
        <dbReference type="Rhea" id="RHEA:67484"/>
        <dbReference type="Rhea" id="RHEA-COMP:15692"/>
        <dbReference type="Rhea" id="RHEA-COMP:17167"/>
        <dbReference type="ChEBI" id="CHEBI:15377"/>
        <dbReference type="ChEBI" id="CHEBI:15378"/>
        <dbReference type="ChEBI" id="CHEBI:63714"/>
        <dbReference type="ChEBI" id="CHEBI:138282"/>
        <dbReference type="ChEBI" id="CHEBI:156461"/>
        <dbReference type="EC" id="3.6.1.62"/>
    </reaction>
</comment>
<evidence type="ECO:0000256" key="10">
    <source>
        <dbReference type="ARBA" id="ARBA00093415"/>
    </source>
</evidence>
<dbReference type="GO" id="GO:0140933">
    <property type="term" value="F:5'-(N(7)-methylguanosine 5'-triphospho)-[mRNA] hydrolase activity"/>
    <property type="evidence" value="ECO:0007669"/>
    <property type="project" value="UniProtKB-EC"/>
</dbReference>
<dbReference type="GO" id="GO:0005777">
    <property type="term" value="C:peroxisome"/>
    <property type="evidence" value="ECO:0007669"/>
    <property type="project" value="TreeGrafter"/>
</dbReference>
<protein>
    <recommendedName>
        <fullName evidence="11">m7GpppN-mRNA hydrolase NUDT17</fullName>
        <ecNumber evidence="8">3.6.1.62</ecNumber>
    </recommendedName>
    <alternativeName>
        <fullName evidence="12">Nucleoside diphosphate-linked moiety X motif 17</fullName>
    </alternativeName>
</protein>
<dbReference type="GO" id="GO:0019677">
    <property type="term" value="P:NAD+ catabolic process"/>
    <property type="evidence" value="ECO:0007669"/>
    <property type="project" value="TreeGrafter"/>
</dbReference>
<dbReference type="Pfam" id="PF00293">
    <property type="entry name" value="NUDIX"/>
    <property type="match status" value="1"/>
</dbReference>
<accession>A0A9Q1ITZ4</accession>
<gene>
    <name evidence="14" type="ORF">SKAU_G00222420</name>
</gene>
<dbReference type="PANTHER" id="PTHR42904">
    <property type="entry name" value="NUDIX HYDROLASE, NUDC SUBFAMILY"/>
    <property type="match status" value="1"/>
</dbReference>
<evidence type="ECO:0000313" key="14">
    <source>
        <dbReference type="EMBL" id="KAJ8354675.1"/>
    </source>
</evidence>
<keyword evidence="7" id="KW-0464">Manganese</keyword>
<evidence type="ECO:0000256" key="5">
    <source>
        <dbReference type="ARBA" id="ARBA00022801"/>
    </source>
</evidence>
<dbReference type="OrthoDB" id="447842at2759"/>
<evidence type="ECO:0000256" key="12">
    <source>
        <dbReference type="ARBA" id="ARBA00093663"/>
    </source>
</evidence>
<dbReference type="EMBL" id="JAINUF010000007">
    <property type="protein sequence ID" value="KAJ8354675.1"/>
    <property type="molecule type" value="Genomic_DNA"/>
</dbReference>
<evidence type="ECO:0000256" key="7">
    <source>
        <dbReference type="ARBA" id="ARBA00023211"/>
    </source>
</evidence>
<evidence type="ECO:0000256" key="2">
    <source>
        <dbReference type="ARBA" id="ARBA00001946"/>
    </source>
</evidence>
<dbReference type="InterPro" id="IPR050241">
    <property type="entry name" value="NAD-cap_RNA_hydrolase_NudC"/>
</dbReference>
<dbReference type="InterPro" id="IPR015797">
    <property type="entry name" value="NUDIX_hydrolase-like_dom_sf"/>
</dbReference>
<comment type="cofactor">
    <cofactor evidence="2">
        <name>Mg(2+)</name>
        <dbReference type="ChEBI" id="CHEBI:18420"/>
    </cofactor>
</comment>
<dbReference type="AlphaFoldDB" id="A0A9Q1ITZ4"/>
<dbReference type="InterPro" id="IPR000086">
    <property type="entry name" value="NUDIX_hydrolase_dom"/>
</dbReference>
<dbReference type="PROSITE" id="PS51462">
    <property type="entry name" value="NUDIX"/>
    <property type="match status" value="1"/>
</dbReference>
<comment type="function">
    <text evidence="10">Acts as a decapping enzyme capable of hydrolyzing monomethylated capped RNAs (in vitro). Hydrolyzes monomethylated capped RNA after alpha and beta phosphates to form N(7)-methyl-GDP. Shows low activity towards unmethylated capped RNA.</text>
</comment>
<keyword evidence="15" id="KW-1185">Reference proteome</keyword>
<sequence>MEKVRKILVHLSKESSVHQCARFVQSITGHFAGCQDDQVKVSCSLENNRFLLFGHENGKEGMEVPLKRASFCPFKFLSNTEAASLPAHVLSRGVDVGVAVLLQSANQKVLLTRRAADMRIFPNVWVPPGGHVELDERLLDAGLRELKEETGLKLDPDDVSSQLIGLWESVYPPMLSRGLPKRHHIVTYILLHTSLTHLQLQAGLCPDPAEVSGCVWVDADLVKAIVSAVDGEEDSVVLPANVPQSMSMSEVSPDGRLRESVLPTSILCNRAPAKGEDVERVSTGTKFALELWLTMLESQEQVNKE</sequence>
<comment type="caution">
    <text evidence="14">The sequence shown here is derived from an EMBL/GenBank/DDBJ whole genome shotgun (WGS) entry which is preliminary data.</text>
</comment>
<evidence type="ECO:0000256" key="6">
    <source>
        <dbReference type="ARBA" id="ARBA00022842"/>
    </source>
</evidence>
<dbReference type="InterPro" id="IPR033716">
    <property type="entry name" value="Nudt17_dom"/>
</dbReference>
<feature type="domain" description="Nudix hydrolase" evidence="13">
    <location>
        <begin position="91"/>
        <end position="242"/>
    </location>
</feature>